<dbReference type="InterPro" id="IPR002919">
    <property type="entry name" value="TIL_dom"/>
</dbReference>
<protein>
    <recommendedName>
        <fullName evidence="5">TIL domain-containing protein</fullName>
    </recommendedName>
</protein>
<evidence type="ECO:0000313" key="6">
    <source>
        <dbReference type="EMBL" id="KAH0568766.1"/>
    </source>
</evidence>
<evidence type="ECO:0000256" key="3">
    <source>
        <dbReference type="ARBA" id="ARBA00023157"/>
    </source>
</evidence>
<evidence type="ECO:0000256" key="4">
    <source>
        <dbReference type="SAM" id="SignalP"/>
    </source>
</evidence>
<comment type="caution">
    <text evidence="6">The sequence shown here is derived from an EMBL/GenBank/DDBJ whole genome shotgun (WGS) entry which is preliminary data.</text>
</comment>
<feature type="domain" description="TIL" evidence="5">
    <location>
        <begin position="84"/>
        <end position="136"/>
    </location>
</feature>
<dbReference type="InterPro" id="IPR051368">
    <property type="entry name" value="SerProtInhib-TIL_Domain"/>
</dbReference>
<dbReference type="Proteomes" id="UP000826195">
    <property type="component" value="Unassembled WGS sequence"/>
</dbReference>
<keyword evidence="7" id="KW-1185">Reference proteome</keyword>
<evidence type="ECO:0000256" key="2">
    <source>
        <dbReference type="ARBA" id="ARBA00022690"/>
    </source>
</evidence>
<keyword evidence="2" id="KW-0646">Protease inhibitor</keyword>
<keyword evidence="4" id="KW-0732">Signal</keyword>
<sequence length="142" mass="15503">MAQFLLISVVLVAALVVCVNANTGPKCYGQNEEWYGCGACDSKCGIKVSCVQSCREGSCGCKRGYVRNNGVCIWEQSCPKSPKCGPNEEIKGCGACDNTCKERNMMCTMDCRQPECGCIKGFYRNDDLKCVSLLQCPIEPKQ</sequence>
<reference evidence="6 7" key="1">
    <citation type="journal article" date="2021" name="J. Hered.">
        <title>A chromosome-level genome assembly of the parasitoid wasp, Cotesia glomerata (Hymenoptera: Braconidae).</title>
        <authorList>
            <person name="Pinto B.J."/>
            <person name="Weis J.J."/>
            <person name="Gamble T."/>
            <person name="Ode P.J."/>
            <person name="Paul R."/>
            <person name="Zaspel J.M."/>
        </authorList>
    </citation>
    <scope>NUCLEOTIDE SEQUENCE [LARGE SCALE GENOMIC DNA]</scope>
    <source>
        <strain evidence="6">CgM1</strain>
    </source>
</reference>
<feature type="signal peptide" evidence="4">
    <location>
        <begin position="1"/>
        <end position="21"/>
    </location>
</feature>
<evidence type="ECO:0000313" key="7">
    <source>
        <dbReference type="Proteomes" id="UP000826195"/>
    </source>
</evidence>
<dbReference type="SUPFAM" id="SSF57567">
    <property type="entry name" value="Serine protease inhibitors"/>
    <property type="match status" value="2"/>
</dbReference>
<evidence type="ECO:0000259" key="5">
    <source>
        <dbReference type="Pfam" id="PF01826"/>
    </source>
</evidence>
<dbReference type="PANTHER" id="PTHR23259:SF68">
    <property type="entry name" value="TIL DOMAIN-CONTAINING PROTEIN"/>
    <property type="match status" value="1"/>
</dbReference>
<feature type="chain" id="PRO_5043563547" description="TIL domain-containing protein" evidence="4">
    <location>
        <begin position="22"/>
        <end position="142"/>
    </location>
</feature>
<name>A0AAV7J8S3_COTGL</name>
<dbReference type="GO" id="GO:0030414">
    <property type="term" value="F:peptidase inhibitor activity"/>
    <property type="evidence" value="ECO:0007669"/>
    <property type="project" value="UniProtKB-KW"/>
</dbReference>
<comment type="similarity">
    <text evidence="1">Belongs to the serine protease inhibitor-like (TIL domain-containing) family.</text>
</comment>
<organism evidence="6 7">
    <name type="scientific">Cotesia glomerata</name>
    <name type="common">Lepidopteran parasitic wasp</name>
    <name type="synonym">Apanteles glomeratus</name>
    <dbReference type="NCBI Taxonomy" id="32391"/>
    <lineage>
        <taxon>Eukaryota</taxon>
        <taxon>Metazoa</taxon>
        <taxon>Ecdysozoa</taxon>
        <taxon>Arthropoda</taxon>
        <taxon>Hexapoda</taxon>
        <taxon>Insecta</taxon>
        <taxon>Pterygota</taxon>
        <taxon>Neoptera</taxon>
        <taxon>Endopterygota</taxon>
        <taxon>Hymenoptera</taxon>
        <taxon>Apocrita</taxon>
        <taxon>Ichneumonoidea</taxon>
        <taxon>Braconidae</taxon>
        <taxon>Microgastrinae</taxon>
        <taxon>Cotesia</taxon>
    </lineage>
</organism>
<dbReference type="CDD" id="cd19941">
    <property type="entry name" value="TIL"/>
    <property type="match status" value="1"/>
</dbReference>
<dbReference type="InterPro" id="IPR036084">
    <property type="entry name" value="Ser_inhib-like_sf"/>
</dbReference>
<accession>A0AAV7J8S3</accession>
<dbReference type="PANTHER" id="PTHR23259">
    <property type="entry name" value="RIDDLE"/>
    <property type="match status" value="1"/>
</dbReference>
<dbReference type="Gene3D" id="2.10.25.10">
    <property type="entry name" value="Laminin"/>
    <property type="match status" value="2"/>
</dbReference>
<dbReference type="EMBL" id="JAHXZJ010000001">
    <property type="protein sequence ID" value="KAH0568766.1"/>
    <property type="molecule type" value="Genomic_DNA"/>
</dbReference>
<keyword evidence="3" id="KW-1015">Disulfide bond</keyword>
<dbReference type="AlphaFoldDB" id="A0AAV7J8S3"/>
<evidence type="ECO:0000256" key="1">
    <source>
        <dbReference type="ARBA" id="ARBA00007611"/>
    </source>
</evidence>
<dbReference type="Pfam" id="PF01826">
    <property type="entry name" value="TIL"/>
    <property type="match status" value="1"/>
</dbReference>
<gene>
    <name evidence="6" type="ORF">KQX54_021457</name>
</gene>
<proteinExistence type="inferred from homology"/>